<keyword evidence="1" id="KW-0560">Oxidoreductase</keyword>
<dbReference type="RefSeq" id="WP_091939390.1">
    <property type="nucleotide sequence ID" value="NZ_FNCY01000019.1"/>
</dbReference>
<dbReference type="STRING" id="83767.SAMN05660652_03419"/>
<evidence type="ECO:0000313" key="3">
    <source>
        <dbReference type="Proteomes" id="UP000198607"/>
    </source>
</evidence>
<dbReference type="Proteomes" id="UP000198607">
    <property type="component" value="Unassembled WGS sequence"/>
</dbReference>
<dbReference type="OrthoDB" id="924592at2"/>
<dbReference type="Pfam" id="PF02615">
    <property type="entry name" value="Ldh_2"/>
    <property type="match status" value="1"/>
</dbReference>
<dbReference type="PANTHER" id="PTHR11091">
    <property type="entry name" value="OXIDOREDUCTASE-RELATED"/>
    <property type="match status" value="1"/>
</dbReference>
<accession>A0A1G8KJX3</accession>
<name>A0A1G8KJX3_9RHOO</name>
<keyword evidence="3" id="KW-1185">Reference proteome</keyword>
<dbReference type="InterPro" id="IPR036111">
    <property type="entry name" value="Mal/L-sulfo/L-lacto_DH-like_sf"/>
</dbReference>
<dbReference type="GO" id="GO:0016491">
    <property type="term" value="F:oxidoreductase activity"/>
    <property type="evidence" value="ECO:0007669"/>
    <property type="project" value="UniProtKB-KW"/>
</dbReference>
<dbReference type="InterPro" id="IPR003767">
    <property type="entry name" value="Malate/L-lactate_DH-like"/>
</dbReference>
<proteinExistence type="predicted"/>
<dbReference type="AlphaFoldDB" id="A0A1G8KJX3"/>
<reference evidence="2 3" key="1">
    <citation type="submission" date="2016-10" db="EMBL/GenBank/DDBJ databases">
        <authorList>
            <person name="de Groot N.N."/>
        </authorList>
    </citation>
    <scope>NUCLEOTIDE SEQUENCE [LARGE SCALE GENOMIC DNA]</scope>
    <source>
        <strain evidence="2 3">DSM 5885</strain>
    </source>
</reference>
<dbReference type="InterPro" id="IPR043143">
    <property type="entry name" value="Mal/L-sulf/L-lact_DH-like_NADP"/>
</dbReference>
<dbReference type="SUPFAM" id="SSF89733">
    <property type="entry name" value="L-sulfolactate dehydrogenase-like"/>
    <property type="match status" value="1"/>
</dbReference>
<dbReference type="PANTHER" id="PTHR11091:SF3">
    <property type="entry name" value="2,3-DIKETO-L-GULONATE REDUCTASE"/>
    <property type="match status" value="1"/>
</dbReference>
<evidence type="ECO:0000256" key="1">
    <source>
        <dbReference type="ARBA" id="ARBA00023002"/>
    </source>
</evidence>
<sequence>MPRITFDELKAEFQRVLIKKGCDAESAELSARLMAETTCDGVYSHGVNRFPRVVEYIDKGYIDLKAKPTCVAAMGAFERWDGNLGLGNVNAKRSMDRAIELAREHGIGCVALANTNHWLRGGTYGWQAADAGCVGICWTNTQPNMPAWGAKDRRIGNNPFVMAVPRAEGHVVVDIAMAQFSYGQMENKASRGELLPVPGGYDEQGQLSCDPREISKTWRVLPIGYWKGSAMSIVLDLVAAVLSGGRSTHGVGKLGADEYGLSQMFLAIDATRIAGDDYLAAAVNEALDNLHGSVPVDAGKPVLFPGENSAAIRAANLANGIPVDDGVWAKIQAF</sequence>
<evidence type="ECO:0000313" key="2">
    <source>
        <dbReference type="EMBL" id="SDI43751.1"/>
    </source>
</evidence>
<gene>
    <name evidence="2" type="ORF">SAMN05660652_03419</name>
</gene>
<dbReference type="Gene3D" id="1.10.1530.10">
    <property type="match status" value="1"/>
</dbReference>
<dbReference type="Gene3D" id="3.30.1370.60">
    <property type="entry name" value="Hypothetical oxidoreductase yiak, domain 2"/>
    <property type="match status" value="1"/>
</dbReference>
<protein>
    <submittedName>
        <fullName evidence="2">3-dehydro-L-gulonate 2-dehydrogenase</fullName>
    </submittedName>
</protein>
<dbReference type="EMBL" id="FNCY01000019">
    <property type="protein sequence ID" value="SDI43751.1"/>
    <property type="molecule type" value="Genomic_DNA"/>
</dbReference>
<dbReference type="InterPro" id="IPR043144">
    <property type="entry name" value="Mal/L-sulf/L-lact_DH-like_ah"/>
</dbReference>
<dbReference type="NCBIfam" id="NF009750">
    <property type="entry name" value="PRK13260.1"/>
    <property type="match status" value="1"/>
</dbReference>
<organism evidence="2 3">
    <name type="scientific">Propionivibrio dicarboxylicus</name>
    <dbReference type="NCBI Taxonomy" id="83767"/>
    <lineage>
        <taxon>Bacteria</taxon>
        <taxon>Pseudomonadati</taxon>
        <taxon>Pseudomonadota</taxon>
        <taxon>Betaproteobacteria</taxon>
        <taxon>Rhodocyclales</taxon>
        <taxon>Rhodocyclaceae</taxon>
        <taxon>Propionivibrio</taxon>
    </lineage>
</organism>